<proteinExistence type="predicted"/>
<feature type="compositionally biased region" description="Low complexity" evidence="1">
    <location>
        <begin position="118"/>
        <end position="131"/>
    </location>
</feature>
<sequence length="131" mass="13333">MQFQIGMEKLAFLVADAPEQRKEFESGALRTDAEGRPLFQVRLLAMDGEQSAPIKVGLVGDPGVMQGQFVTPVGLTLNVVDRRGDSVTWWTAERLEPAGAPGGAAAGGPRGAGGGKAAGASSAAAGRGVGE</sequence>
<dbReference type="EMBL" id="JAXCEH010000015">
    <property type="protein sequence ID" value="MFA1556491.1"/>
    <property type="molecule type" value="Genomic_DNA"/>
</dbReference>
<reference evidence="2 3" key="1">
    <citation type="submission" date="2023-11" db="EMBL/GenBank/DDBJ databases">
        <title>Actinomadura monticuli sp. nov., isolated from volcanic ash.</title>
        <authorList>
            <person name="Lee S.D."/>
            <person name="Yang H."/>
            <person name="Kim I.S."/>
        </authorList>
    </citation>
    <scope>NUCLEOTIDE SEQUENCE [LARGE SCALE GENOMIC DNA]</scope>
    <source>
        <strain evidence="2 3">DSM 45346</strain>
    </source>
</reference>
<keyword evidence="3" id="KW-1185">Reference proteome</keyword>
<evidence type="ECO:0000256" key="1">
    <source>
        <dbReference type="SAM" id="MobiDB-lite"/>
    </source>
</evidence>
<gene>
    <name evidence="2" type="ORF">SM436_22605</name>
</gene>
<protein>
    <submittedName>
        <fullName evidence="2">Uncharacterized protein</fullName>
    </submittedName>
</protein>
<comment type="caution">
    <text evidence="2">The sequence shown here is derived from an EMBL/GenBank/DDBJ whole genome shotgun (WGS) entry which is preliminary data.</text>
</comment>
<evidence type="ECO:0000313" key="2">
    <source>
        <dbReference type="EMBL" id="MFA1556491.1"/>
    </source>
</evidence>
<dbReference type="RefSeq" id="WP_371943209.1">
    <property type="nucleotide sequence ID" value="NZ_JAXCEH010000015.1"/>
</dbReference>
<feature type="region of interest" description="Disordered" evidence="1">
    <location>
        <begin position="94"/>
        <end position="131"/>
    </location>
</feature>
<name>A0ABV4R0R9_9ACTN</name>
<accession>A0ABV4R0R9</accession>
<organism evidence="2 3">
    <name type="scientific">Actinomadura chokoriensis</name>
    <dbReference type="NCBI Taxonomy" id="454156"/>
    <lineage>
        <taxon>Bacteria</taxon>
        <taxon>Bacillati</taxon>
        <taxon>Actinomycetota</taxon>
        <taxon>Actinomycetes</taxon>
        <taxon>Streptosporangiales</taxon>
        <taxon>Thermomonosporaceae</taxon>
        <taxon>Actinomadura</taxon>
    </lineage>
</organism>
<evidence type="ECO:0000313" key="3">
    <source>
        <dbReference type="Proteomes" id="UP001569904"/>
    </source>
</evidence>
<feature type="compositionally biased region" description="Gly residues" evidence="1">
    <location>
        <begin position="100"/>
        <end position="117"/>
    </location>
</feature>
<dbReference type="Proteomes" id="UP001569904">
    <property type="component" value="Unassembled WGS sequence"/>
</dbReference>